<gene>
    <name evidence="4" type="ORF">D641_0113530</name>
</gene>
<evidence type="ECO:0000313" key="5">
    <source>
        <dbReference type="Proteomes" id="UP000019754"/>
    </source>
</evidence>
<sequence length="109" mass="12307">MNREPIDRMPTERDPRFGLEEALDGELPIDIVERMLSHAQGCPECAEELERLRRVKDLVRRSCADRAPSSLRERITVQYRSVTVSRAAADGSSSVHISTTSSTVRQPRT</sequence>
<accession>A0A022KVP4</accession>
<keyword evidence="2" id="KW-0804">Transcription</keyword>
<reference evidence="4 5" key="1">
    <citation type="journal article" date="2013" name="Genome Announc.">
        <title>Draft genome sequence of an Actinobacterium, Brachybacterium muris strain UCD-AY4.</title>
        <authorList>
            <person name="Lo J.R."/>
            <person name="Lang J.M."/>
            <person name="Darling A.E."/>
            <person name="Eisen J.A."/>
            <person name="Coil D.A."/>
        </authorList>
    </citation>
    <scope>NUCLEOTIDE SEQUENCE [LARGE SCALE GENOMIC DNA]</scope>
    <source>
        <strain evidence="4 5">UCD-AY4</strain>
    </source>
</reference>
<dbReference type="HOGENOM" id="CLU_2128692_0_0_11"/>
<dbReference type="Proteomes" id="UP000019754">
    <property type="component" value="Unassembled WGS sequence"/>
</dbReference>
<evidence type="ECO:0000256" key="3">
    <source>
        <dbReference type="SAM" id="MobiDB-lite"/>
    </source>
</evidence>
<evidence type="ECO:0000256" key="1">
    <source>
        <dbReference type="ARBA" id="ARBA00023015"/>
    </source>
</evidence>
<dbReference type="RefSeq" id="WP_017824037.1">
    <property type="nucleotide sequence ID" value="NZ_AORC01000019.1"/>
</dbReference>
<dbReference type="AlphaFoldDB" id="A0A022KVP4"/>
<evidence type="ECO:0000256" key="2">
    <source>
        <dbReference type="ARBA" id="ARBA00023163"/>
    </source>
</evidence>
<organism evidence="4 5">
    <name type="scientific">Brachybacterium muris UCD-AY4</name>
    <dbReference type="NCBI Taxonomy" id="1249481"/>
    <lineage>
        <taxon>Bacteria</taxon>
        <taxon>Bacillati</taxon>
        <taxon>Actinomycetota</taxon>
        <taxon>Actinomycetes</taxon>
        <taxon>Micrococcales</taxon>
        <taxon>Dermabacteraceae</taxon>
        <taxon>Brachybacterium</taxon>
    </lineage>
</organism>
<dbReference type="InterPro" id="IPR041916">
    <property type="entry name" value="Anti_sigma_zinc_sf"/>
</dbReference>
<keyword evidence="5" id="KW-1185">Reference proteome</keyword>
<keyword evidence="1" id="KW-0805">Transcription regulation</keyword>
<name>A0A022KVP4_9MICO</name>
<dbReference type="EMBL" id="AORC01000019">
    <property type="protein sequence ID" value="EYT48067.1"/>
    <property type="molecule type" value="Genomic_DNA"/>
</dbReference>
<dbReference type="Gene3D" id="1.10.10.1320">
    <property type="entry name" value="Anti-sigma factor, zinc-finger domain"/>
    <property type="match status" value="1"/>
</dbReference>
<feature type="compositionally biased region" description="Low complexity" evidence="3">
    <location>
        <begin position="92"/>
        <end position="109"/>
    </location>
</feature>
<dbReference type="OrthoDB" id="3267840at2"/>
<dbReference type="STRING" id="1249481.D641_0113530"/>
<feature type="region of interest" description="Disordered" evidence="3">
    <location>
        <begin position="86"/>
        <end position="109"/>
    </location>
</feature>
<comment type="caution">
    <text evidence="4">The sequence shown here is derived from an EMBL/GenBank/DDBJ whole genome shotgun (WGS) entry which is preliminary data.</text>
</comment>
<proteinExistence type="predicted"/>
<evidence type="ECO:0000313" key="4">
    <source>
        <dbReference type="EMBL" id="EYT48067.1"/>
    </source>
</evidence>
<protein>
    <submittedName>
        <fullName evidence="4">Anti-sigma factor</fullName>
    </submittedName>
</protein>